<keyword evidence="5 10" id="KW-0694">RNA-binding</keyword>
<dbReference type="InterPro" id="IPR036986">
    <property type="entry name" value="S4_RNA-bd_sf"/>
</dbReference>
<keyword evidence="7" id="KW-0687">Ribonucleoprotein</keyword>
<keyword evidence="3" id="KW-0690">Ribosome biogenesis</keyword>
<evidence type="ECO:0000256" key="7">
    <source>
        <dbReference type="ARBA" id="ARBA00023274"/>
    </source>
</evidence>
<evidence type="ECO:0000256" key="6">
    <source>
        <dbReference type="ARBA" id="ARBA00023242"/>
    </source>
</evidence>
<dbReference type="InterPro" id="IPR022801">
    <property type="entry name" value="Ribosomal_uS4"/>
</dbReference>
<dbReference type="Pfam" id="PF00163">
    <property type="entry name" value="Ribosomal_S4"/>
    <property type="match status" value="1"/>
</dbReference>
<dbReference type="GO" id="GO:0030515">
    <property type="term" value="F:snoRNA binding"/>
    <property type="evidence" value="ECO:0007669"/>
    <property type="project" value="TreeGrafter"/>
</dbReference>
<comment type="similarity">
    <text evidence="2">Belongs to the universal ribosomal protein uS4 family.</text>
</comment>
<dbReference type="CDD" id="cd00165">
    <property type="entry name" value="S4"/>
    <property type="match status" value="1"/>
</dbReference>
<comment type="subcellular location">
    <subcellularLocation>
        <location evidence="1">Nucleus</location>
        <location evidence="1">Nucleolus</location>
    </subcellularLocation>
</comment>
<evidence type="ECO:0000259" key="12">
    <source>
        <dbReference type="SMART" id="SM01390"/>
    </source>
</evidence>
<dbReference type="SUPFAM" id="SSF55174">
    <property type="entry name" value="Alpha-L RNA-binding motif"/>
    <property type="match status" value="1"/>
</dbReference>
<evidence type="ECO:0000313" key="13">
    <source>
        <dbReference type="EMBL" id="CAD8234111.1"/>
    </source>
</evidence>
<evidence type="ECO:0000256" key="4">
    <source>
        <dbReference type="ARBA" id="ARBA00022730"/>
    </source>
</evidence>
<evidence type="ECO:0000256" key="1">
    <source>
        <dbReference type="ARBA" id="ARBA00004604"/>
    </source>
</evidence>
<dbReference type="InterPro" id="IPR001912">
    <property type="entry name" value="Ribosomal_uS4_N"/>
</dbReference>
<dbReference type="EMBL" id="HBDZ01004436">
    <property type="protein sequence ID" value="CAD8234111.1"/>
    <property type="molecule type" value="Transcribed_RNA"/>
</dbReference>
<dbReference type="PANTHER" id="PTHR11831:SF1">
    <property type="entry name" value="U3 SMALL NUCLEOLAR RIBONUCLEOPROTEIN PROTEIN IMP3"/>
    <property type="match status" value="1"/>
</dbReference>
<feature type="domain" description="RNA-binding S4" evidence="11">
    <location>
        <begin position="107"/>
        <end position="173"/>
    </location>
</feature>
<reference evidence="13" key="1">
    <citation type="submission" date="2021-01" db="EMBL/GenBank/DDBJ databases">
        <authorList>
            <person name="Corre E."/>
            <person name="Pelletier E."/>
            <person name="Niang G."/>
            <person name="Scheremetjew M."/>
            <person name="Finn R."/>
            <person name="Kale V."/>
            <person name="Holt S."/>
            <person name="Cochrane G."/>
            <person name="Meng A."/>
            <person name="Brown T."/>
            <person name="Cohen L."/>
        </authorList>
    </citation>
    <scope>NUCLEOTIDE SEQUENCE</scope>
    <source>
        <strain evidence="13">CCMP1413</strain>
    </source>
</reference>
<evidence type="ECO:0000256" key="9">
    <source>
        <dbReference type="ARBA" id="ARBA00072223"/>
    </source>
</evidence>
<feature type="domain" description="Small ribosomal subunit protein uS4 N-terminal" evidence="12">
    <location>
        <begin position="3"/>
        <end position="106"/>
    </location>
</feature>
<evidence type="ECO:0000256" key="8">
    <source>
        <dbReference type="ARBA" id="ARBA00069727"/>
    </source>
</evidence>
<organism evidence="13">
    <name type="scientific">Prasinoderma coloniale</name>
    <dbReference type="NCBI Taxonomy" id="156133"/>
    <lineage>
        <taxon>Eukaryota</taxon>
        <taxon>Viridiplantae</taxon>
        <taxon>Prasinodermophyta</taxon>
        <taxon>Prasinodermophyceae</taxon>
        <taxon>Prasinodermales</taxon>
        <taxon>Prasinodermaceae</taxon>
        <taxon>Prasinoderma</taxon>
    </lineage>
</organism>
<name>A0A7R9TFH4_9VIRI</name>
<accession>A0A7R9TFH4</accession>
<dbReference type="PROSITE" id="PS50889">
    <property type="entry name" value="S4"/>
    <property type="match status" value="1"/>
</dbReference>
<dbReference type="GO" id="GO:0019843">
    <property type="term" value="F:rRNA binding"/>
    <property type="evidence" value="ECO:0007669"/>
    <property type="project" value="UniProtKB-KW"/>
</dbReference>
<dbReference type="SMART" id="SM00363">
    <property type="entry name" value="S4"/>
    <property type="match status" value="1"/>
</dbReference>
<protein>
    <recommendedName>
        <fullName evidence="8">U3 small nucleolar ribonucleoprotein protein IMP3</fullName>
    </recommendedName>
    <alternativeName>
        <fullName evidence="9">U3 small nucleolar ribonucleoprotein protein imp3</fullName>
    </alternativeName>
</protein>
<dbReference type="GO" id="GO:0006364">
    <property type="term" value="P:rRNA processing"/>
    <property type="evidence" value="ECO:0007669"/>
    <property type="project" value="TreeGrafter"/>
</dbReference>
<proteinExistence type="inferred from homology"/>
<dbReference type="Pfam" id="PF01479">
    <property type="entry name" value="S4"/>
    <property type="match status" value="1"/>
</dbReference>
<evidence type="ECO:0000256" key="10">
    <source>
        <dbReference type="PROSITE-ProRule" id="PRU00182"/>
    </source>
</evidence>
<keyword evidence="6" id="KW-0539">Nucleus</keyword>
<evidence type="ECO:0000256" key="3">
    <source>
        <dbReference type="ARBA" id="ARBA00022517"/>
    </source>
</evidence>
<dbReference type="SMART" id="SM01390">
    <property type="entry name" value="Ribosomal_S4"/>
    <property type="match status" value="1"/>
</dbReference>
<dbReference type="AlphaFoldDB" id="A0A7R9TFH4"/>
<dbReference type="GO" id="GO:0032040">
    <property type="term" value="C:small-subunit processome"/>
    <property type="evidence" value="ECO:0007669"/>
    <property type="project" value="TreeGrafter"/>
</dbReference>
<keyword evidence="4" id="KW-0699">rRNA-binding</keyword>
<dbReference type="PANTHER" id="PTHR11831">
    <property type="entry name" value="30S 40S RIBOSOMAL PROTEIN"/>
    <property type="match status" value="1"/>
</dbReference>
<sequence>MRRLKHHEQKLLKRVNFLQWRGEHGGREVEVMRRYHITERDDYKKYNKLVGLVTKLVSVLRKFPPSDAFRADLTSKLLRKLYENGLTPSQGSLAQAEKLATSALCRRRLAVMLVRLKFCETLREATTFVEQGHVRVGPDTVRDPAFHVTRAFEDFITWNDQSKVRRQVLRYHDKLDDADLL</sequence>
<dbReference type="GO" id="GO:0042274">
    <property type="term" value="P:ribosomal small subunit biogenesis"/>
    <property type="evidence" value="ECO:0007669"/>
    <property type="project" value="TreeGrafter"/>
</dbReference>
<evidence type="ECO:0000256" key="5">
    <source>
        <dbReference type="ARBA" id="ARBA00022884"/>
    </source>
</evidence>
<dbReference type="FunFam" id="3.10.290.10:FF:000006">
    <property type="entry name" value="U3 small nucleolar ribonucleoprotein IMP3"/>
    <property type="match status" value="1"/>
</dbReference>
<gene>
    <name evidence="13" type="ORF">PCOL08062_LOCUS3392</name>
</gene>
<evidence type="ECO:0000256" key="2">
    <source>
        <dbReference type="ARBA" id="ARBA00007465"/>
    </source>
</evidence>
<evidence type="ECO:0000259" key="11">
    <source>
        <dbReference type="SMART" id="SM00363"/>
    </source>
</evidence>
<dbReference type="InterPro" id="IPR002942">
    <property type="entry name" value="S4_RNA-bd"/>
</dbReference>
<dbReference type="Gene3D" id="3.10.290.10">
    <property type="entry name" value="RNA-binding S4 domain"/>
    <property type="match status" value="1"/>
</dbReference>
<dbReference type="GO" id="GO:0034457">
    <property type="term" value="C:Mpp10 complex"/>
    <property type="evidence" value="ECO:0007669"/>
    <property type="project" value="TreeGrafter"/>
</dbReference>